<sequence length="606" mass="67828">MGVYKSDQNSHDAIRLNPSVCQWMRTFPQEDDEWLPERMEGVPPSSMEDDFNFTSNQFGFQASEDNFNMFESPPEEVPVSQSSILWNDQAGQSRLVDNNDSIQQTTHFPQTMVTTPICYKTTLGGLDGTSSSFINQNRPNWPQTPSSLKRYQMLSGLTANNCIKKLPTNVVNSNSDQQWTNQLPASNQVPGMLPQPPMNQCPYDPQSSTMLPESSQSLRFPQFPPHNLQVSRDHNQGQFDQTSLIPCIDNLQQENLVPRNISKSTRSQMENLQVVHVLLNQIARPNASNPSPDSSLQSQNRGLNTQQVRSLTELSPIANCLFFPPSSMDDDVNHLDVDRLMSELLFFPYHDHGSKSPAEEVPVKQSSMLCNDRAGQNMLVNINDTIRQTTRFPPSFPQTMVTTHALFISSAEIMGVWSPLDEVPVNQSSILCNDQGGQNMLVDNNDSTLQTTQFPPQNHQVSGDHVLLNSNCYDSTFFEPTSSSRQPQQGHVNMTPNTTTSQHGGFNQPRPSVPAPRIQCIPNQGQVASVFPHMDNMQQENLVPRNIGKSTRSQMENLQVHVLQNQTTRPNASNLGPDSSLQSQNRGLNTQKVRSLTELSSCFYPL</sequence>
<evidence type="ECO:0000256" key="1">
    <source>
        <dbReference type="SAM" id="MobiDB-lite"/>
    </source>
</evidence>
<feature type="compositionally biased region" description="Polar residues" evidence="1">
    <location>
        <begin position="286"/>
        <end position="306"/>
    </location>
</feature>
<proteinExistence type="predicted"/>
<dbReference type="AlphaFoldDB" id="A0A835IZN1"/>
<organism evidence="2 3">
    <name type="scientific">Salix dunnii</name>
    <dbReference type="NCBI Taxonomy" id="1413687"/>
    <lineage>
        <taxon>Eukaryota</taxon>
        <taxon>Viridiplantae</taxon>
        <taxon>Streptophyta</taxon>
        <taxon>Embryophyta</taxon>
        <taxon>Tracheophyta</taxon>
        <taxon>Spermatophyta</taxon>
        <taxon>Magnoliopsida</taxon>
        <taxon>eudicotyledons</taxon>
        <taxon>Gunneridae</taxon>
        <taxon>Pentapetalae</taxon>
        <taxon>rosids</taxon>
        <taxon>fabids</taxon>
        <taxon>Malpighiales</taxon>
        <taxon>Salicaceae</taxon>
        <taxon>Saliceae</taxon>
        <taxon>Salix</taxon>
    </lineage>
</organism>
<name>A0A835IZN1_9ROSI</name>
<feature type="region of interest" description="Disordered" evidence="1">
    <location>
        <begin position="567"/>
        <end position="589"/>
    </location>
</feature>
<accession>A0A835IZN1</accession>
<protein>
    <submittedName>
        <fullName evidence="2">Uncharacterized protein</fullName>
    </submittedName>
</protein>
<gene>
    <name evidence="2" type="ORF">SADUNF_Sadunf19G0000600</name>
</gene>
<feature type="region of interest" description="Disordered" evidence="1">
    <location>
        <begin position="284"/>
        <end position="306"/>
    </location>
</feature>
<dbReference type="Proteomes" id="UP000657918">
    <property type="component" value="Unassembled WGS sequence"/>
</dbReference>
<comment type="caution">
    <text evidence="2">The sequence shown here is derived from an EMBL/GenBank/DDBJ whole genome shotgun (WGS) entry which is preliminary data.</text>
</comment>
<reference evidence="2 3" key="1">
    <citation type="submission" date="2020-10" db="EMBL/GenBank/DDBJ databases">
        <title>Plant Genome Project.</title>
        <authorList>
            <person name="Zhang R.-G."/>
        </authorList>
    </citation>
    <scope>NUCLEOTIDE SEQUENCE [LARGE SCALE GENOMIC DNA]</scope>
    <source>
        <strain evidence="2">FAFU-HL-1</strain>
        <tissue evidence="2">Leaf</tissue>
    </source>
</reference>
<feature type="compositionally biased region" description="Polar residues" evidence="1">
    <location>
        <begin position="479"/>
        <end position="505"/>
    </location>
</feature>
<dbReference type="EMBL" id="JADGMS010000019">
    <property type="protein sequence ID" value="KAF9660793.1"/>
    <property type="molecule type" value="Genomic_DNA"/>
</dbReference>
<evidence type="ECO:0000313" key="3">
    <source>
        <dbReference type="Proteomes" id="UP000657918"/>
    </source>
</evidence>
<keyword evidence="3" id="KW-1185">Reference proteome</keyword>
<evidence type="ECO:0000313" key="2">
    <source>
        <dbReference type="EMBL" id="KAF9660793.1"/>
    </source>
</evidence>
<feature type="region of interest" description="Disordered" evidence="1">
    <location>
        <begin position="479"/>
        <end position="512"/>
    </location>
</feature>